<proteinExistence type="predicted"/>
<keyword evidence="9" id="KW-1185">Reference proteome</keyword>
<dbReference type="AlphaFoldDB" id="A0A5B6T7D5"/>
<evidence type="ECO:0000256" key="5">
    <source>
        <dbReference type="ARBA" id="ARBA00023136"/>
    </source>
</evidence>
<feature type="transmembrane region" description="Helical" evidence="7">
    <location>
        <begin position="282"/>
        <end position="304"/>
    </location>
</feature>
<comment type="caution">
    <text evidence="8">The sequence shown here is derived from an EMBL/GenBank/DDBJ whole genome shotgun (WGS) entry which is preliminary data.</text>
</comment>
<keyword evidence="5 7" id="KW-0472">Membrane</keyword>
<feature type="region of interest" description="Disordered" evidence="6">
    <location>
        <begin position="349"/>
        <end position="372"/>
    </location>
</feature>
<dbReference type="GO" id="GO:0005886">
    <property type="term" value="C:plasma membrane"/>
    <property type="evidence" value="ECO:0007669"/>
    <property type="project" value="UniProtKB-SubCell"/>
</dbReference>
<feature type="transmembrane region" description="Helical" evidence="7">
    <location>
        <begin position="49"/>
        <end position="68"/>
    </location>
</feature>
<evidence type="ECO:0000256" key="3">
    <source>
        <dbReference type="ARBA" id="ARBA00022692"/>
    </source>
</evidence>
<evidence type="ECO:0000313" key="8">
    <source>
        <dbReference type="EMBL" id="KAA3436128.1"/>
    </source>
</evidence>
<reference evidence="8 9" key="1">
    <citation type="submission" date="2019-07" db="EMBL/GenBank/DDBJ databases">
        <title>Rufibacter sp. nov., isolated from lake sediment.</title>
        <authorList>
            <person name="Qu J.-H."/>
        </authorList>
    </citation>
    <scope>NUCLEOTIDE SEQUENCE [LARGE SCALE GENOMIC DNA]</scope>
    <source>
        <strain evidence="8 9">NBS58-1</strain>
    </source>
</reference>
<evidence type="ECO:0000256" key="6">
    <source>
        <dbReference type="SAM" id="MobiDB-lite"/>
    </source>
</evidence>
<dbReference type="InterPro" id="IPR022791">
    <property type="entry name" value="L-PG_synthase/AglD"/>
</dbReference>
<feature type="compositionally biased region" description="Basic and acidic residues" evidence="6">
    <location>
        <begin position="354"/>
        <end position="372"/>
    </location>
</feature>
<feature type="transmembrane region" description="Helical" evidence="7">
    <location>
        <begin position="89"/>
        <end position="111"/>
    </location>
</feature>
<comment type="subcellular location">
    <subcellularLocation>
        <location evidence="1">Cell membrane</location>
        <topology evidence="1">Multi-pass membrane protein</topology>
    </subcellularLocation>
</comment>
<dbReference type="PANTHER" id="PTHR37693:SF1">
    <property type="entry name" value="INTEGRAL MEMBRANE PROTEIN"/>
    <property type="match status" value="1"/>
</dbReference>
<sequence>MDLNRKKLLSYFTPQRILIPVVIGLGVIGYMFYRDSAQMDFSPLYNAKPFWLFMTFAVLVVRDFGYIYRIRYVTEKFLSWKKSVEVIMLWEFASCVMPSVVGGSTVAAFILNKEGLSLGKSLAYVMVTAMMDNLYFIIAVPLVFLITAGAIFPEVSAMEFSVTQSLEIAFAVSYILIAFYAFLMAYGLLINPTAVKRIFLRATSFKLTRRWRAAAYKNGNELVWASQQLKGSTFGYWANAALSTAFVWTARYFVINCLIAAFTDISFHDHVLIFSRNMVYKIVLLVAVTPGGAGIAEVAFPTFFGQFLGRFTTVIILLYRVVTYYLYLILGSFFLPRWVLRVFGEHPEDEEEEGQLRLKPVSEERERKTGSL</sequence>
<accession>A0A5B6T7D5</accession>
<dbReference type="Pfam" id="PF03706">
    <property type="entry name" value="LPG_synthase_TM"/>
    <property type="match status" value="1"/>
</dbReference>
<dbReference type="Proteomes" id="UP000324133">
    <property type="component" value="Unassembled WGS sequence"/>
</dbReference>
<keyword evidence="2" id="KW-1003">Cell membrane</keyword>
<dbReference type="OrthoDB" id="1493331at2"/>
<feature type="transmembrane region" description="Helical" evidence="7">
    <location>
        <begin position="236"/>
        <end position="262"/>
    </location>
</feature>
<evidence type="ECO:0000256" key="2">
    <source>
        <dbReference type="ARBA" id="ARBA00022475"/>
    </source>
</evidence>
<feature type="transmembrane region" description="Helical" evidence="7">
    <location>
        <begin position="316"/>
        <end position="335"/>
    </location>
</feature>
<feature type="transmembrane region" description="Helical" evidence="7">
    <location>
        <begin position="168"/>
        <end position="190"/>
    </location>
</feature>
<organism evidence="8 9">
    <name type="scientific">Rufibacter hautae</name>
    <dbReference type="NCBI Taxonomy" id="2595005"/>
    <lineage>
        <taxon>Bacteria</taxon>
        <taxon>Pseudomonadati</taxon>
        <taxon>Bacteroidota</taxon>
        <taxon>Cytophagia</taxon>
        <taxon>Cytophagales</taxon>
        <taxon>Hymenobacteraceae</taxon>
        <taxon>Rufibacter</taxon>
    </lineage>
</organism>
<keyword evidence="3 7" id="KW-0812">Transmembrane</keyword>
<feature type="transmembrane region" description="Helical" evidence="7">
    <location>
        <begin position="12"/>
        <end position="33"/>
    </location>
</feature>
<evidence type="ECO:0000256" key="1">
    <source>
        <dbReference type="ARBA" id="ARBA00004651"/>
    </source>
</evidence>
<keyword evidence="4 7" id="KW-1133">Transmembrane helix</keyword>
<feature type="transmembrane region" description="Helical" evidence="7">
    <location>
        <begin position="134"/>
        <end position="156"/>
    </location>
</feature>
<gene>
    <name evidence="8" type="ORF">FOA19_17140</name>
</gene>
<dbReference type="EMBL" id="VKKY01000003">
    <property type="protein sequence ID" value="KAA3436128.1"/>
    <property type="molecule type" value="Genomic_DNA"/>
</dbReference>
<protein>
    <submittedName>
        <fullName evidence="8">Flippase-like domain-containing protein</fullName>
    </submittedName>
</protein>
<name>A0A5B6T7D5_9BACT</name>
<evidence type="ECO:0000313" key="9">
    <source>
        <dbReference type="Proteomes" id="UP000324133"/>
    </source>
</evidence>
<evidence type="ECO:0000256" key="4">
    <source>
        <dbReference type="ARBA" id="ARBA00022989"/>
    </source>
</evidence>
<dbReference type="PANTHER" id="PTHR37693">
    <property type="entry name" value="PHOSPHATIDYLGLYCEROL LYSYLTRANSFERASE"/>
    <property type="match status" value="1"/>
</dbReference>
<dbReference type="RefSeq" id="WP_149092087.1">
    <property type="nucleotide sequence ID" value="NZ_VKKY01000003.1"/>
</dbReference>
<evidence type="ECO:0000256" key="7">
    <source>
        <dbReference type="SAM" id="Phobius"/>
    </source>
</evidence>